<keyword evidence="8" id="KW-1185">Reference proteome</keyword>
<evidence type="ECO:0000256" key="4">
    <source>
        <dbReference type="ARBA" id="ARBA00022759"/>
    </source>
</evidence>
<dbReference type="Pfam" id="PF18697">
    <property type="entry name" value="MLVIN_C"/>
    <property type="match status" value="1"/>
</dbReference>
<proteinExistence type="predicted"/>
<dbReference type="GO" id="GO:0016779">
    <property type="term" value="F:nucleotidyltransferase activity"/>
    <property type="evidence" value="ECO:0007669"/>
    <property type="project" value="UniProtKB-KW"/>
</dbReference>
<dbReference type="GeneID" id="129604493"/>
<organism evidence="8 9">
    <name type="scientific">Betta splendens</name>
    <name type="common">Siamese fighting fish</name>
    <dbReference type="NCBI Taxonomy" id="158456"/>
    <lineage>
        <taxon>Eukaryota</taxon>
        <taxon>Metazoa</taxon>
        <taxon>Chordata</taxon>
        <taxon>Craniata</taxon>
        <taxon>Vertebrata</taxon>
        <taxon>Euteleostomi</taxon>
        <taxon>Actinopterygii</taxon>
        <taxon>Neopterygii</taxon>
        <taxon>Teleostei</taxon>
        <taxon>Neoteleostei</taxon>
        <taxon>Acanthomorphata</taxon>
        <taxon>Anabantaria</taxon>
        <taxon>Anabantiformes</taxon>
        <taxon>Anabantoidei</taxon>
        <taxon>Osphronemidae</taxon>
        <taxon>Betta</taxon>
    </lineage>
</organism>
<feature type="region of interest" description="Disordered" evidence="6">
    <location>
        <begin position="14"/>
        <end position="37"/>
    </location>
</feature>
<keyword evidence="3" id="KW-0540">Nuclease</keyword>
<evidence type="ECO:0000313" key="8">
    <source>
        <dbReference type="Proteomes" id="UP000515150"/>
    </source>
</evidence>
<evidence type="ECO:0000256" key="6">
    <source>
        <dbReference type="SAM" id="MobiDB-lite"/>
    </source>
</evidence>
<gene>
    <name evidence="9" type="primary">LOC129604493</name>
</gene>
<keyword evidence="4" id="KW-0255">Endonuclease</keyword>
<evidence type="ECO:0000313" key="9">
    <source>
        <dbReference type="RefSeq" id="XP_055366990.1"/>
    </source>
</evidence>
<dbReference type="OrthoDB" id="8947436at2759"/>
<feature type="compositionally biased region" description="Basic and acidic residues" evidence="6">
    <location>
        <begin position="14"/>
        <end position="31"/>
    </location>
</feature>
<dbReference type="RefSeq" id="XP_055366990.1">
    <property type="nucleotide sequence ID" value="XM_055511015.1"/>
</dbReference>
<dbReference type="KEGG" id="bspl:129604493"/>
<feature type="region of interest" description="Disordered" evidence="6">
    <location>
        <begin position="112"/>
        <end position="224"/>
    </location>
</feature>
<protein>
    <submittedName>
        <fullName evidence="9">Uncharacterized protein LOC129604493</fullName>
    </submittedName>
</protein>
<evidence type="ECO:0000256" key="1">
    <source>
        <dbReference type="ARBA" id="ARBA00022679"/>
    </source>
</evidence>
<keyword evidence="1" id="KW-0808">Transferase</keyword>
<dbReference type="GO" id="GO:0004519">
    <property type="term" value="F:endonuclease activity"/>
    <property type="evidence" value="ECO:0007669"/>
    <property type="project" value="UniProtKB-KW"/>
</dbReference>
<accession>A0A9W2XZL8</accession>
<feature type="domain" description="Murine leukemia virus integrase C-terminal" evidence="7">
    <location>
        <begin position="60"/>
        <end position="107"/>
    </location>
</feature>
<feature type="compositionally biased region" description="Polar residues" evidence="6">
    <location>
        <begin position="173"/>
        <end position="187"/>
    </location>
</feature>
<evidence type="ECO:0000256" key="3">
    <source>
        <dbReference type="ARBA" id="ARBA00022722"/>
    </source>
</evidence>
<name>A0A9W2XZL8_BETSP</name>
<dbReference type="InterPro" id="IPR040643">
    <property type="entry name" value="MLVIN_C"/>
</dbReference>
<evidence type="ECO:0000256" key="5">
    <source>
        <dbReference type="ARBA" id="ARBA00022801"/>
    </source>
</evidence>
<dbReference type="Proteomes" id="UP000515150">
    <property type="component" value="Chromosome 8"/>
</dbReference>
<evidence type="ECO:0000256" key="2">
    <source>
        <dbReference type="ARBA" id="ARBA00022695"/>
    </source>
</evidence>
<reference evidence="9" key="1">
    <citation type="submission" date="2025-08" db="UniProtKB">
        <authorList>
            <consortium name="RefSeq"/>
        </authorList>
    </citation>
    <scope>IDENTIFICATION</scope>
</reference>
<dbReference type="GO" id="GO:0016787">
    <property type="term" value="F:hydrolase activity"/>
    <property type="evidence" value="ECO:0007669"/>
    <property type="project" value="UniProtKB-KW"/>
</dbReference>
<dbReference type="AlphaFoldDB" id="A0A9W2XZL8"/>
<dbReference type="Gene3D" id="2.30.30.850">
    <property type="match status" value="1"/>
</dbReference>
<keyword evidence="5" id="KW-0378">Hydrolase</keyword>
<sequence length="224" mass="24739">MSALVSHTTFWRASQEDRPVSEAADWGRDGEAQGPQSTIKVKEANGTGENRIPLDVRNIQVGDQVLIRVFKRQWNQPRREGPFKVVLTTPTALKVEGKDFWYHLNHCTRHRPPNPPGNLPAPVHAEGDADSTPRSRIPALLPSNGERRSERLKARRQVTQTSQREIPDHAHSNTDFNNATSTVTSPGTAGEGFSVEDAASLAPDHSDVPLHTPAWEGDVSEEPE</sequence>
<evidence type="ECO:0000259" key="7">
    <source>
        <dbReference type="Pfam" id="PF18697"/>
    </source>
</evidence>
<keyword evidence="2" id="KW-0548">Nucleotidyltransferase</keyword>